<dbReference type="InterPro" id="IPR001492">
    <property type="entry name" value="Flagellin"/>
</dbReference>
<dbReference type="OrthoDB" id="9758307at2"/>
<organism evidence="6 7">
    <name type="scientific">Alteribacillus iranensis</name>
    <dbReference type="NCBI Taxonomy" id="930128"/>
    <lineage>
        <taxon>Bacteria</taxon>
        <taxon>Bacillati</taxon>
        <taxon>Bacillota</taxon>
        <taxon>Bacilli</taxon>
        <taxon>Bacillales</taxon>
        <taxon>Bacillaceae</taxon>
        <taxon>Alteribacillus</taxon>
    </lineage>
</organism>
<accession>A0A1I2EKI8</accession>
<comment type="subcellular location">
    <subcellularLocation>
        <location evidence="1">Bacterial flagellum</location>
    </subcellularLocation>
</comment>
<dbReference type="PANTHER" id="PTHR42792:SF1">
    <property type="entry name" value="FLAGELLAR HOOK-ASSOCIATED PROTEIN 3"/>
    <property type="match status" value="1"/>
</dbReference>
<keyword evidence="6" id="KW-0282">Flagellum</keyword>
<keyword evidence="3" id="KW-0975">Bacterial flagellum</keyword>
<reference evidence="6 7" key="1">
    <citation type="submission" date="2016-10" db="EMBL/GenBank/DDBJ databases">
        <authorList>
            <person name="de Groot N.N."/>
        </authorList>
    </citation>
    <scope>NUCLEOTIDE SEQUENCE [LARGE SCALE GENOMIC DNA]</scope>
    <source>
        <strain evidence="6 7">DSM 23995</strain>
    </source>
</reference>
<protein>
    <submittedName>
        <fullName evidence="6">Flagellar hook-associated protein 3 FlgL</fullName>
    </submittedName>
</protein>
<dbReference type="GO" id="GO:0071973">
    <property type="term" value="P:bacterial-type flagellum-dependent cell motility"/>
    <property type="evidence" value="ECO:0007669"/>
    <property type="project" value="InterPro"/>
</dbReference>
<feature type="domain" description="Flagellin C-terminal" evidence="5">
    <location>
        <begin position="210"/>
        <end position="284"/>
    </location>
</feature>
<keyword evidence="6" id="KW-0966">Cell projection</keyword>
<keyword evidence="6" id="KW-0969">Cilium</keyword>
<evidence type="ECO:0000313" key="6">
    <source>
        <dbReference type="EMBL" id="SFE92760.1"/>
    </source>
</evidence>
<evidence type="ECO:0000259" key="5">
    <source>
        <dbReference type="Pfam" id="PF00700"/>
    </source>
</evidence>
<dbReference type="PANTHER" id="PTHR42792">
    <property type="entry name" value="FLAGELLIN"/>
    <property type="match status" value="1"/>
</dbReference>
<dbReference type="GO" id="GO:0009424">
    <property type="term" value="C:bacterial-type flagellum hook"/>
    <property type="evidence" value="ECO:0007669"/>
    <property type="project" value="InterPro"/>
</dbReference>
<dbReference type="AlphaFoldDB" id="A0A1I2EKI8"/>
<dbReference type="SUPFAM" id="SSF64518">
    <property type="entry name" value="Phase 1 flagellin"/>
    <property type="match status" value="1"/>
</dbReference>
<evidence type="ECO:0000256" key="2">
    <source>
        <dbReference type="ARBA" id="ARBA00005709"/>
    </source>
</evidence>
<gene>
    <name evidence="6" type="ORF">SAMN05192532_10637</name>
</gene>
<dbReference type="Pfam" id="PF00669">
    <property type="entry name" value="Flagellin_N"/>
    <property type="match status" value="1"/>
</dbReference>
<evidence type="ECO:0000259" key="4">
    <source>
        <dbReference type="Pfam" id="PF00669"/>
    </source>
</evidence>
<dbReference type="NCBIfam" id="TIGR02550">
    <property type="entry name" value="flagell_flgL"/>
    <property type="match status" value="1"/>
</dbReference>
<sequence>MRVTQSMLAQRSLQYMSQNYEKISQLQNQLSSGKKITRASQDPVVAMNGIRYRTQHIEVEQFQRNLGEAYNWLDSSDSALNQATQALQKVRELLVQASNDTYEEGQRSNIAKEVNQLMKHVESVANTKVNNKFIFNGTNTTEPPVTLHDDGATTSNNEEDVSIELMKGIEIPVNSRPSRVFSDTLFTDLLEVKSTLEDEGASGEEFTGLIQKMDDRINDIVNERAEIGARVNRLEMMESRLGEQQVMAERIMSENEDADMEKVIMDLMSQENVLRSSLGAGARIIQPTLLDFLR</sequence>
<comment type="similarity">
    <text evidence="2">Belongs to the bacterial flagellin family.</text>
</comment>
<dbReference type="Proteomes" id="UP000199516">
    <property type="component" value="Unassembled WGS sequence"/>
</dbReference>
<evidence type="ECO:0000256" key="1">
    <source>
        <dbReference type="ARBA" id="ARBA00004365"/>
    </source>
</evidence>
<dbReference type="InterPro" id="IPR001029">
    <property type="entry name" value="Flagellin_N"/>
</dbReference>
<dbReference type="InterPro" id="IPR046358">
    <property type="entry name" value="Flagellin_C"/>
</dbReference>
<dbReference type="Pfam" id="PF00700">
    <property type="entry name" value="Flagellin_C"/>
    <property type="match status" value="1"/>
</dbReference>
<dbReference type="InterPro" id="IPR013384">
    <property type="entry name" value="Flagell_FlgL"/>
</dbReference>
<feature type="domain" description="Flagellin N-terminal" evidence="4">
    <location>
        <begin position="6"/>
        <end position="140"/>
    </location>
</feature>
<evidence type="ECO:0000313" key="7">
    <source>
        <dbReference type="Proteomes" id="UP000199516"/>
    </source>
</evidence>
<dbReference type="RefSeq" id="WP_091662642.1">
    <property type="nucleotide sequence ID" value="NZ_FONT01000006.1"/>
</dbReference>
<keyword evidence="7" id="KW-1185">Reference proteome</keyword>
<dbReference type="GO" id="GO:0005198">
    <property type="term" value="F:structural molecule activity"/>
    <property type="evidence" value="ECO:0007669"/>
    <property type="project" value="InterPro"/>
</dbReference>
<dbReference type="Gene3D" id="1.20.1330.10">
    <property type="entry name" value="f41 fragment of flagellin, N-terminal domain"/>
    <property type="match status" value="1"/>
</dbReference>
<name>A0A1I2EKI8_9BACI</name>
<dbReference type="STRING" id="930128.SAMN05192532_10637"/>
<proteinExistence type="inferred from homology"/>
<evidence type="ECO:0000256" key="3">
    <source>
        <dbReference type="ARBA" id="ARBA00023143"/>
    </source>
</evidence>
<dbReference type="EMBL" id="FONT01000006">
    <property type="protein sequence ID" value="SFE92760.1"/>
    <property type="molecule type" value="Genomic_DNA"/>
</dbReference>